<keyword evidence="2" id="KW-1185">Reference proteome</keyword>
<accession>A0A9D4DCN8</accession>
<dbReference type="AlphaFoldDB" id="A0A9D4DCN8"/>
<gene>
    <name evidence="1" type="ORF">DPMN_048591</name>
</gene>
<dbReference type="EMBL" id="JAIWYP010000011">
    <property type="protein sequence ID" value="KAH3741861.1"/>
    <property type="molecule type" value="Genomic_DNA"/>
</dbReference>
<comment type="caution">
    <text evidence="1">The sequence shown here is derived from an EMBL/GenBank/DDBJ whole genome shotgun (WGS) entry which is preliminary data.</text>
</comment>
<evidence type="ECO:0000313" key="1">
    <source>
        <dbReference type="EMBL" id="KAH3741861.1"/>
    </source>
</evidence>
<protein>
    <submittedName>
        <fullName evidence="1">Uncharacterized protein</fullName>
    </submittedName>
</protein>
<evidence type="ECO:0000313" key="2">
    <source>
        <dbReference type="Proteomes" id="UP000828390"/>
    </source>
</evidence>
<proteinExistence type="predicted"/>
<reference evidence="1" key="2">
    <citation type="submission" date="2020-11" db="EMBL/GenBank/DDBJ databases">
        <authorList>
            <person name="McCartney M.A."/>
            <person name="Auch B."/>
            <person name="Kono T."/>
            <person name="Mallez S."/>
            <person name="Becker A."/>
            <person name="Gohl D.M."/>
            <person name="Silverstein K.A.T."/>
            <person name="Koren S."/>
            <person name="Bechman K.B."/>
            <person name="Herman A."/>
            <person name="Abrahante J.E."/>
            <person name="Garbe J."/>
        </authorList>
    </citation>
    <scope>NUCLEOTIDE SEQUENCE</scope>
    <source>
        <strain evidence="1">Duluth1</strain>
        <tissue evidence="1">Whole animal</tissue>
    </source>
</reference>
<reference evidence="1" key="1">
    <citation type="journal article" date="2019" name="bioRxiv">
        <title>The Genome of the Zebra Mussel, Dreissena polymorpha: A Resource for Invasive Species Research.</title>
        <authorList>
            <person name="McCartney M.A."/>
            <person name="Auch B."/>
            <person name="Kono T."/>
            <person name="Mallez S."/>
            <person name="Zhang Y."/>
            <person name="Obille A."/>
            <person name="Becker A."/>
            <person name="Abrahante J.E."/>
            <person name="Garbe J."/>
            <person name="Badalamenti J.P."/>
            <person name="Herman A."/>
            <person name="Mangelson H."/>
            <person name="Liachko I."/>
            <person name="Sullivan S."/>
            <person name="Sone E.D."/>
            <person name="Koren S."/>
            <person name="Silverstein K.A.T."/>
            <person name="Beckman K.B."/>
            <person name="Gohl D.M."/>
        </authorList>
    </citation>
    <scope>NUCLEOTIDE SEQUENCE</scope>
    <source>
        <strain evidence="1">Duluth1</strain>
        <tissue evidence="1">Whole animal</tissue>
    </source>
</reference>
<dbReference type="Proteomes" id="UP000828390">
    <property type="component" value="Unassembled WGS sequence"/>
</dbReference>
<organism evidence="1 2">
    <name type="scientific">Dreissena polymorpha</name>
    <name type="common">Zebra mussel</name>
    <name type="synonym">Mytilus polymorpha</name>
    <dbReference type="NCBI Taxonomy" id="45954"/>
    <lineage>
        <taxon>Eukaryota</taxon>
        <taxon>Metazoa</taxon>
        <taxon>Spiralia</taxon>
        <taxon>Lophotrochozoa</taxon>
        <taxon>Mollusca</taxon>
        <taxon>Bivalvia</taxon>
        <taxon>Autobranchia</taxon>
        <taxon>Heteroconchia</taxon>
        <taxon>Euheterodonta</taxon>
        <taxon>Imparidentia</taxon>
        <taxon>Neoheterodontei</taxon>
        <taxon>Myida</taxon>
        <taxon>Dreissenoidea</taxon>
        <taxon>Dreissenidae</taxon>
        <taxon>Dreissena</taxon>
    </lineage>
</organism>
<name>A0A9D4DCN8_DREPO</name>
<sequence length="56" mass="6578">MSCHVIVFVLLPDLEESPVHFFEYFPVYPNQGVFRHKADCQIHCFCPTAQQEDEHV</sequence>